<comment type="caution">
    <text evidence="2">The sequence shown here is derived from an EMBL/GenBank/DDBJ whole genome shotgun (WGS) entry which is preliminary data.</text>
</comment>
<dbReference type="EMBL" id="JBHMAG010000007">
    <property type="protein sequence ID" value="MFB9751760.1"/>
    <property type="molecule type" value="Genomic_DNA"/>
</dbReference>
<dbReference type="Pfam" id="PF17259">
    <property type="entry name" value="DUF5325"/>
    <property type="match status" value="1"/>
</dbReference>
<reference evidence="2 3" key="1">
    <citation type="submission" date="2024-09" db="EMBL/GenBank/DDBJ databases">
        <authorList>
            <person name="Sun Q."/>
            <person name="Mori K."/>
        </authorList>
    </citation>
    <scope>NUCLEOTIDE SEQUENCE [LARGE SCALE GENOMIC DNA]</scope>
    <source>
        <strain evidence="2 3">JCM 12520</strain>
    </source>
</reference>
<name>A0ABV5VUE6_9BACL</name>
<organism evidence="2 3">
    <name type="scientific">Paenibacillus hodogayensis</name>
    <dbReference type="NCBI Taxonomy" id="279208"/>
    <lineage>
        <taxon>Bacteria</taxon>
        <taxon>Bacillati</taxon>
        <taxon>Bacillota</taxon>
        <taxon>Bacilli</taxon>
        <taxon>Bacillales</taxon>
        <taxon>Paenibacillaceae</taxon>
        <taxon>Paenibacillus</taxon>
    </lineage>
</organism>
<gene>
    <name evidence="2" type="ORF">ACFFNY_09270</name>
</gene>
<protein>
    <submittedName>
        <fullName evidence="2">DUF5325 family protein</fullName>
    </submittedName>
</protein>
<keyword evidence="3" id="KW-1185">Reference proteome</keyword>
<feature type="transmembrane region" description="Helical" evidence="1">
    <location>
        <begin position="31"/>
        <end position="49"/>
    </location>
</feature>
<dbReference type="RefSeq" id="WP_344912602.1">
    <property type="nucleotide sequence ID" value="NZ_BAAAYO010000010.1"/>
</dbReference>
<sequence length="65" mass="6885">MNRPLALLFAVIGTALLVAIAAAISFGNIAAVWLCSIASIGFIGFGFTLKAKLRRKREQPSSPKP</sequence>
<evidence type="ECO:0000256" key="1">
    <source>
        <dbReference type="SAM" id="Phobius"/>
    </source>
</evidence>
<keyword evidence="1" id="KW-0472">Membrane</keyword>
<keyword evidence="1" id="KW-1133">Transmembrane helix</keyword>
<accession>A0ABV5VUE6</accession>
<keyword evidence="1" id="KW-0812">Transmembrane</keyword>
<dbReference type="InterPro" id="IPR035211">
    <property type="entry name" value="DUF5325"/>
</dbReference>
<proteinExistence type="predicted"/>
<evidence type="ECO:0000313" key="3">
    <source>
        <dbReference type="Proteomes" id="UP001589619"/>
    </source>
</evidence>
<dbReference type="Proteomes" id="UP001589619">
    <property type="component" value="Unassembled WGS sequence"/>
</dbReference>
<evidence type="ECO:0000313" key="2">
    <source>
        <dbReference type="EMBL" id="MFB9751760.1"/>
    </source>
</evidence>